<dbReference type="OMA" id="NGYGFPC"/>
<proteinExistence type="predicted"/>
<dbReference type="PhylomeDB" id="B3SC22"/>
<feature type="domain" description="Coiled-coil" evidence="2">
    <location>
        <begin position="26"/>
        <end position="203"/>
    </location>
</feature>
<evidence type="ECO:0000259" key="2">
    <source>
        <dbReference type="Pfam" id="PF13904"/>
    </source>
</evidence>
<dbReference type="InterPro" id="IPR025259">
    <property type="entry name" value="CCDC34/181"/>
</dbReference>
<evidence type="ECO:0000256" key="1">
    <source>
        <dbReference type="SAM" id="Coils"/>
    </source>
</evidence>
<dbReference type="Pfam" id="PF13904">
    <property type="entry name" value="CCDC34"/>
    <property type="match status" value="1"/>
</dbReference>
<evidence type="ECO:0000313" key="3">
    <source>
        <dbReference type="EMBL" id="EDV19776.1"/>
    </source>
</evidence>
<dbReference type="InParanoid" id="B3SC22"/>
<dbReference type="GeneID" id="6759012"/>
<dbReference type="CTD" id="6759012"/>
<protein>
    <recommendedName>
        <fullName evidence="2">Coiled-coil domain-containing protein</fullName>
    </recommendedName>
</protein>
<dbReference type="STRING" id="10228.B3SC22"/>
<dbReference type="Proteomes" id="UP000009022">
    <property type="component" value="Unassembled WGS sequence"/>
</dbReference>
<dbReference type="PANTHER" id="PTHR23247">
    <property type="entry name" value="NY-REN-41 ANTIGEN L15 -RELATED"/>
    <property type="match status" value="1"/>
</dbReference>
<name>B3SC22_TRIAD</name>
<dbReference type="RefSeq" id="XP_002117800.1">
    <property type="nucleotide sequence ID" value="XM_002117764.1"/>
</dbReference>
<dbReference type="EMBL" id="DS985267">
    <property type="protein sequence ID" value="EDV19776.1"/>
    <property type="molecule type" value="Genomic_DNA"/>
</dbReference>
<dbReference type="InterPro" id="IPR045323">
    <property type="entry name" value="CCDC34"/>
</dbReference>
<dbReference type="AlphaFoldDB" id="B3SC22"/>
<reference evidence="3 4" key="1">
    <citation type="journal article" date="2008" name="Nature">
        <title>The Trichoplax genome and the nature of placozoans.</title>
        <authorList>
            <person name="Srivastava M."/>
            <person name="Begovic E."/>
            <person name="Chapman J."/>
            <person name="Putnam N.H."/>
            <person name="Hellsten U."/>
            <person name="Kawashima T."/>
            <person name="Kuo A."/>
            <person name="Mitros T."/>
            <person name="Salamov A."/>
            <person name="Carpenter M.L."/>
            <person name="Signorovitch A.Y."/>
            <person name="Moreno M.A."/>
            <person name="Kamm K."/>
            <person name="Grimwood J."/>
            <person name="Schmutz J."/>
            <person name="Shapiro H."/>
            <person name="Grigoriev I.V."/>
            <person name="Buss L.W."/>
            <person name="Schierwater B."/>
            <person name="Dellaporta S.L."/>
            <person name="Rokhsar D.S."/>
        </authorList>
    </citation>
    <scope>NUCLEOTIDE SEQUENCE [LARGE SCALE GENOMIC DNA]</scope>
    <source>
        <strain evidence="3 4">Grell-BS-1999</strain>
    </source>
</reference>
<keyword evidence="1" id="KW-0175">Coiled coil</keyword>
<evidence type="ECO:0000313" key="4">
    <source>
        <dbReference type="Proteomes" id="UP000009022"/>
    </source>
</evidence>
<feature type="coiled-coil region" evidence="1">
    <location>
        <begin position="32"/>
        <end position="71"/>
    </location>
</feature>
<dbReference type="KEGG" id="tad:TRIADDRAFT_61822"/>
<accession>B3SC22</accession>
<organism evidence="3 4">
    <name type="scientific">Trichoplax adhaerens</name>
    <name type="common">Trichoplax reptans</name>
    <dbReference type="NCBI Taxonomy" id="10228"/>
    <lineage>
        <taxon>Eukaryota</taxon>
        <taxon>Metazoa</taxon>
        <taxon>Placozoa</taxon>
        <taxon>Uniplacotomia</taxon>
        <taxon>Trichoplacea</taxon>
        <taxon>Trichoplacidae</taxon>
        <taxon>Trichoplax</taxon>
    </lineage>
</organism>
<gene>
    <name evidence="3" type="ORF">TRIADDRAFT_61822</name>
</gene>
<dbReference type="PANTHER" id="PTHR23247:SF2">
    <property type="entry name" value="COILED-COIL DOMAIN-CONTAINING PROTEIN 34"/>
    <property type="match status" value="1"/>
</dbReference>
<sequence>MLQNRFTDNIKKGLTTENEYARNGLSWQEWVIKKAYKNKERLKEKKFNVEAEKQKQDSTAIEKERQSLKAKNSYRKWLKSLKQKEEQAASFHARKAIKTKEENLIRKEELGKKAAAIYEEWINKKRMQERQKQKKFNEERTEVLKNFERRRRESQEAYRMWLARAKPSSPSNYIAYGYINGTLTSYYDSSAKPKPSYFNPIPWDCGIVDFTLDSQSRR</sequence>
<keyword evidence="4" id="KW-1185">Reference proteome</keyword>
<dbReference type="HOGENOM" id="CLU_1340241_0_0_1"/>
<dbReference type="OrthoDB" id="5981665at2759"/>